<feature type="chain" id="PRO_5016461786" evidence="1">
    <location>
        <begin position="27"/>
        <end position="845"/>
    </location>
</feature>
<evidence type="ECO:0000256" key="1">
    <source>
        <dbReference type="SAM" id="SignalP"/>
    </source>
</evidence>
<accession>A0A2Z5G4J8</accession>
<name>A0A2Z5G4J8_9BACT</name>
<dbReference type="Proteomes" id="UP000253606">
    <property type="component" value="Chromosome"/>
</dbReference>
<gene>
    <name evidence="2" type="ORF">ACPOL_4679</name>
</gene>
<organism evidence="2 3">
    <name type="scientific">Acidisarcina polymorpha</name>
    <dbReference type="NCBI Taxonomy" id="2211140"/>
    <lineage>
        <taxon>Bacteria</taxon>
        <taxon>Pseudomonadati</taxon>
        <taxon>Acidobacteriota</taxon>
        <taxon>Terriglobia</taxon>
        <taxon>Terriglobales</taxon>
        <taxon>Acidobacteriaceae</taxon>
        <taxon>Acidisarcina</taxon>
    </lineage>
</organism>
<protein>
    <submittedName>
        <fullName evidence="2">Uncharacterized protein</fullName>
    </submittedName>
</protein>
<dbReference type="EMBL" id="CP030840">
    <property type="protein sequence ID" value="AXC13949.1"/>
    <property type="molecule type" value="Genomic_DNA"/>
</dbReference>
<dbReference type="RefSeq" id="WP_150133086.1">
    <property type="nucleotide sequence ID" value="NZ_CP030840.1"/>
</dbReference>
<dbReference type="AlphaFoldDB" id="A0A2Z5G4J8"/>
<dbReference type="OrthoDB" id="99564at2"/>
<reference evidence="2 3" key="1">
    <citation type="journal article" date="2018" name="Front. Microbiol.">
        <title>Hydrolytic Capabilities as a Key to Environmental Success: Chitinolytic and Cellulolytic Acidobacteria From Acidic Sub-arctic Soils and Boreal Peatlands.</title>
        <authorList>
            <person name="Belova S.E."/>
            <person name="Ravin N.V."/>
            <person name="Pankratov T.A."/>
            <person name="Rakitin A.L."/>
            <person name="Ivanova A.A."/>
            <person name="Beletsky A.V."/>
            <person name="Mardanov A.V."/>
            <person name="Sinninghe Damste J.S."/>
            <person name="Dedysh S.N."/>
        </authorList>
    </citation>
    <scope>NUCLEOTIDE SEQUENCE [LARGE SCALE GENOMIC DNA]</scope>
    <source>
        <strain evidence="2 3">SBC82</strain>
    </source>
</reference>
<evidence type="ECO:0000313" key="2">
    <source>
        <dbReference type="EMBL" id="AXC13949.1"/>
    </source>
</evidence>
<feature type="signal peptide" evidence="1">
    <location>
        <begin position="1"/>
        <end position="26"/>
    </location>
</feature>
<evidence type="ECO:0000313" key="3">
    <source>
        <dbReference type="Proteomes" id="UP000253606"/>
    </source>
</evidence>
<keyword evidence="3" id="KW-1185">Reference proteome</keyword>
<sequence length="845" mass="94416">MKLTRRDFAQLLAMSGLNLVSSGARASDQTSGSKRSYNPRRIENVYALLSEQEAKLLAEKVGVAHVSGQSLTLLLAGNSQVLQVGESFKGWLLLAILDDQTAVLEYRVRHRGILVYLNESGGEVLRLDEYLGTIREIKPRQINAEPGVALDREGQFHVGPDRASQYVLGSSEDPCFENVAALGSEYIGWTFVGRDGGGPKASIYLDEAGNTRQRKDDPAWAPDRNGPLLDMADHLPFSFPEGYSYTPGYSKRTLLGGHLPVAHIGVWNPKFKRGYEMMALQPEQDGAPPIARIRVLLGASEKEPPGSVVSAPDEEGMRFSEEFVGGTRKEFFNALRSTAIYWEKYFEAGVRIDIPDQWLLQAAKAGLVISRCSYHGLEPTYQVGEGAYTVVPERSHALFPVASYEFVWAHQLWGQIASADKFLAHYLTKYILPNGDFAYNSQDQVEGPLNVGFFLSNSARSFRYGRDVQALEERLPTLRRMTEFVAERISYSRRTFDIEDRRYGLIWGSPEADLTAPNHDTPDANPYYFQNAACVWRGLRDHADALSEAAKAQPSATLAQEAEYYEGLASKLRQDLARSLAATLQVSSTRVRKANITPFHPNDTDRDPTELSSYENHRFMQDWFLSDFGVPSFDQGHLHHRELAGQQICGLHTDGNAPRTSNFMEHGTLAVRIRQEDYRPFLLTLYALVCFAADSGNRYAPEDAYIPGGHPEQQSRYGWSAVVNSTLQPTMGLRWLLCYEDSNSPVCHLQKAAPKHWFENGLKIGVKNCPTRFGMVTWQTEALSNGRWRVSGFVAPKFSAELVVHIHRPNGQRCRTTTSGKILGSAVQLSVEELQLKPAFDFIVS</sequence>
<dbReference type="KEGG" id="abas:ACPOL_4679"/>
<keyword evidence="1" id="KW-0732">Signal</keyword>
<proteinExistence type="predicted"/>